<evidence type="ECO:0000313" key="2">
    <source>
        <dbReference type="EMBL" id="VUG19993.1"/>
    </source>
</evidence>
<protein>
    <submittedName>
        <fullName evidence="2">DEBR0S6_05204g1_1</fullName>
    </submittedName>
</protein>
<feature type="compositionally biased region" description="Acidic residues" evidence="1">
    <location>
        <begin position="153"/>
        <end position="183"/>
    </location>
</feature>
<feature type="compositionally biased region" description="Polar residues" evidence="1">
    <location>
        <begin position="295"/>
        <end position="307"/>
    </location>
</feature>
<dbReference type="Proteomes" id="UP000478008">
    <property type="component" value="Unassembled WGS sequence"/>
</dbReference>
<evidence type="ECO:0000256" key="1">
    <source>
        <dbReference type="SAM" id="MobiDB-lite"/>
    </source>
</evidence>
<dbReference type="EMBL" id="CABFWN010000006">
    <property type="protein sequence ID" value="VUG19993.1"/>
    <property type="molecule type" value="Genomic_DNA"/>
</dbReference>
<sequence length="307" mass="35317">MTSDGPNIKRVSSDHGLESITLRSDVAARYIFLNEALLSATGFIKQDNLDKWRLSLKEVLVDEKIKDETRYLEKWVSELEKEIVTIKKEEIHNPEEFKDMAYLENAVKLLEKEFLNPQDHELRASNNTILKDYCKKFNRSIYEVSGGMSLPEDNYENESGDEKASEEETSSDTNNDEGDDDNGSNEIGLGTTYYRVQKRLRIKGVEYEKGTYKKRHVEKKPVTEDDKVSNEKEEESKNEEVEESKNEEKEETIHAEKEEPKHDEIAENNVKETEETQPLKQTQASSPATEEDPDSTQVLSSTPQTLQ</sequence>
<feature type="compositionally biased region" description="Polar residues" evidence="1">
    <location>
        <begin position="276"/>
        <end position="288"/>
    </location>
</feature>
<feature type="compositionally biased region" description="Basic and acidic residues" evidence="1">
    <location>
        <begin position="219"/>
        <end position="274"/>
    </location>
</feature>
<accession>A0A7D9D123</accession>
<reference evidence="2 3" key="1">
    <citation type="submission" date="2019-07" db="EMBL/GenBank/DDBJ databases">
        <authorList>
            <person name="Friedrich A."/>
            <person name="Schacherer J."/>
        </authorList>
    </citation>
    <scope>NUCLEOTIDE SEQUENCE [LARGE SCALE GENOMIC DNA]</scope>
</reference>
<organism evidence="2 3">
    <name type="scientific">Dekkera bruxellensis</name>
    <name type="common">Brettanomyces custersii</name>
    <dbReference type="NCBI Taxonomy" id="5007"/>
    <lineage>
        <taxon>Eukaryota</taxon>
        <taxon>Fungi</taxon>
        <taxon>Dikarya</taxon>
        <taxon>Ascomycota</taxon>
        <taxon>Saccharomycotina</taxon>
        <taxon>Pichiomycetes</taxon>
        <taxon>Pichiales</taxon>
        <taxon>Pichiaceae</taxon>
        <taxon>Brettanomyces</taxon>
    </lineage>
</organism>
<feature type="region of interest" description="Disordered" evidence="1">
    <location>
        <begin position="146"/>
        <end position="190"/>
    </location>
</feature>
<dbReference type="AlphaFoldDB" id="A0A7D9D123"/>
<keyword evidence="3" id="KW-1185">Reference proteome</keyword>
<feature type="region of interest" description="Disordered" evidence="1">
    <location>
        <begin position="216"/>
        <end position="307"/>
    </location>
</feature>
<evidence type="ECO:0000313" key="3">
    <source>
        <dbReference type="Proteomes" id="UP000478008"/>
    </source>
</evidence>
<proteinExistence type="predicted"/>
<name>A0A7D9D123_DEKBR</name>
<gene>
    <name evidence="2" type="ORF">DEBR0S6_05204G</name>
</gene>